<proteinExistence type="predicted"/>
<name>A0A0E9XJ10_ANGAN</name>
<reference evidence="2" key="2">
    <citation type="journal article" date="2015" name="Fish Shellfish Immunol.">
        <title>Early steps in the European eel (Anguilla anguilla)-Vibrio vulnificus interaction in the gills: Role of the RtxA13 toxin.</title>
        <authorList>
            <person name="Callol A."/>
            <person name="Pajuelo D."/>
            <person name="Ebbesson L."/>
            <person name="Teles M."/>
            <person name="MacKenzie S."/>
            <person name="Amaro C."/>
        </authorList>
    </citation>
    <scope>NUCLEOTIDE SEQUENCE</scope>
</reference>
<reference evidence="2" key="1">
    <citation type="submission" date="2014-11" db="EMBL/GenBank/DDBJ databases">
        <authorList>
            <person name="Amaro Gonzalez C."/>
        </authorList>
    </citation>
    <scope>NUCLEOTIDE SEQUENCE</scope>
</reference>
<dbReference type="EMBL" id="GBXM01005913">
    <property type="protein sequence ID" value="JAI02665.1"/>
    <property type="molecule type" value="Transcribed_RNA"/>
</dbReference>
<sequence>MQWSPAGMYLYSKGYMKELMLGVCFARLSSLRSTASGLFHVEVFWGDAQGNWLLRHSMGCSALIVVFLEVISMTYATIFGSEKLLANE</sequence>
<feature type="transmembrane region" description="Helical" evidence="1">
    <location>
        <begin position="61"/>
        <end position="80"/>
    </location>
</feature>
<dbReference type="AlphaFoldDB" id="A0A0E9XJ10"/>
<organism evidence="2">
    <name type="scientific">Anguilla anguilla</name>
    <name type="common">European freshwater eel</name>
    <name type="synonym">Muraena anguilla</name>
    <dbReference type="NCBI Taxonomy" id="7936"/>
    <lineage>
        <taxon>Eukaryota</taxon>
        <taxon>Metazoa</taxon>
        <taxon>Chordata</taxon>
        <taxon>Craniata</taxon>
        <taxon>Vertebrata</taxon>
        <taxon>Euteleostomi</taxon>
        <taxon>Actinopterygii</taxon>
        <taxon>Neopterygii</taxon>
        <taxon>Teleostei</taxon>
        <taxon>Anguilliformes</taxon>
        <taxon>Anguillidae</taxon>
        <taxon>Anguilla</taxon>
    </lineage>
</organism>
<accession>A0A0E9XJ10</accession>
<keyword evidence="1" id="KW-0472">Membrane</keyword>
<evidence type="ECO:0000313" key="2">
    <source>
        <dbReference type="EMBL" id="JAI02665.1"/>
    </source>
</evidence>
<keyword evidence="1" id="KW-0812">Transmembrane</keyword>
<protein>
    <submittedName>
        <fullName evidence="2">Uncharacterized protein</fullName>
    </submittedName>
</protein>
<keyword evidence="1" id="KW-1133">Transmembrane helix</keyword>
<evidence type="ECO:0000256" key="1">
    <source>
        <dbReference type="SAM" id="Phobius"/>
    </source>
</evidence>